<gene>
    <name evidence="2" type="ORF">Loak_2207</name>
</gene>
<feature type="transmembrane region" description="Helical" evidence="1">
    <location>
        <begin position="76"/>
        <end position="101"/>
    </location>
</feature>
<evidence type="ECO:0000313" key="2">
    <source>
        <dbReference type="EMBL" id="KTD37071.1"/>
    </source>
</evidence>
<dbReference type="PATRIC" id="fig|29423.5.peg.2316"/>
<dbReference type="RefSeq" id="WP_025386062.1">
    <property type="nucleotide sequence ID" value="NZ_LCUA01000001.1"/>
</dbReference>
<reference evidence="2 3" key="1">
    <citation type="submission" date="2015-11" db="EMBL/GenBank/DDBJ databases">
        <title>Genomic analysis of 38 Legionella species identifies large and diverse effector repertoires.</title>
        <authorList>
            <person name="Burstein D."/>
            <person name="Amaro F."/>
            <person name="Zusman T."/>
            <person name="Lifshitz Z."/>
            <person name="Cohen O."/>
            <person name="Gilbert J.A."/>
            <person name="Pupko T."/>
            <person name="Shuman H.A."/>
            <person name="Segal G."/>
        </authorList>
    </citation>
    <scope>NUCLEOTIDE SEQUENCE [LARGE SCALE GENOMIC DNA]</scope>
    <source>
        <strain evidence="2 3">Oak Ridge-10</strain>
    </source>
</reference>
<protein>
    <submittedName>
        <fullName evidence="2">Uncharacterized protein</fullName>
    </submittedName>
</protein>
<evidence type="ECO:0000256" key="1">
    <source>
        <dbReference type="SAM" id="Phobius"/>
    </source>
</evidence>
<name>A0A0W0WXM9_9GAMM</name>
<keyword evidence="1" id="KW-0472">Membrane</keyword>
<comment type="caution">
    <text evidence="2">The sequence shown here is derived from an EMBL/GenBank/DDBJ whole genome shotgun (WGS) entry which is preliminary data.</text>
</comment>
<organism evidence="2 3">
    <name type="scientific">Legionella oakridgensis</name>
    <dbReference type="NCBI Taxonomy" id="29423"/>
    <lineage>
        <taxon>Bacteria</taxon>
        <taxon>Pseudomonadati</taxon>
        <taxon>Pseudomonadota</taxon>
        <taxon>Gammaproteobacteria</taxon>
        <taxon>Legionellales</taxon>
        <taxon>Legionellaceae</taxon>
        <taxon>Legionella</taxon>
    </lineage>
</organism>
<accession>A0A0W0WXM9</accession>
<keyword evidence="1" id="KW-0812">Transmembrane</keyword>
<evidence type="ECO:0000313" key="3">
    <source>
        <dbReference type="Proteomes" id="UP000054858"/>
    </source>
</evidence>
<keyword evidence="1" id="KW-1133">Transmembrane helix</keyword>
<sequence>MPTFFGNQKKPASEKSFMQNYGDHLKHVEHQANLTYYRFLSYQSYSKQFSLLGEQMRERIKIFQALYDGYDYADEILGATIVPILSVANTVVFTVAALWEGMQALSIRIGLARDDGDHHSRLAMSYLLGAGAFLLFSAVSLVKSAISLITRPLITMVHGFKPQDTERFYNEDGAYEEPEYPSLSYC</sequence>
<feature type="transmembrane region" description="Helical" evidence="1">
    <location>
        <begin position="122"/>
        <end position="142"/>
    </location>
</feature>
<proteinExistence type="predicted"/>
<dbReference type="Proteomes" id="UP000054858">
    <property type="component" value="Unassembled WGS sequence"/>
</dbReference>
<dbReference type="EMBL" id="LNYP01000031">
    <property type="protein sequence ID" value="KTD37071.1"/>
    <property type="molecule type" value="Genomic_DNA"/>
</dbReference>
<dbReference type="AlphaFoldDB" id="A0A0W0WXM9"/>